<dbReference type="Proteomes" id="UP000288002">
    <property type="component" value="Unassembled WGS sequence"/>
</dbReference>
<organism evidence="1 2">
    <name type="scientific">Pseudomonas koreensis</name>
    <dbReference type="NCBI Taxonomy" id="198620"/>
    <lineage>
        <taxon>Bacteria</taxon>
        <taxon>Pseudomonadati</taxon>
        <taxon>Pseudomonadota</taxon>
        <taxon>Gammaproteobacteria</taxon>
        <taxon>Pseudomonadales</taxon>
        <taxon>Pseudomonadaceae</taxon>
        <taxon>Pseudomonas</taxon>
    </lineage>
</organism>
<reference evidence="1 2" key="1">
    <citation type="submission" date="2016-10" db="EMBL/GenBank/DDBJ databases">
        <title>Search of new enzymes for the oxidation of sulfur compounds.</title>
        <authorList>
            <person name="Novo A."/>
            <person name="Moreira I.S."/>
            <person name="Castro P.M."/>
        </authorList>
    </citation>
    <scope>NUCLEOTIDE SEQUENCE [LARGE SCALE GENOMIC DNA]</scope>
    <source>
        <strain evidence="1 2">A9</strain>
    </source>
</reference>
<proteinExistence type="predicted"/>
<comment type="caution">
    <text evidence="1">The sequence shown here is derived from an EMBL/GenBank/DDBJ whole genome shotgun (WGS) entry which is preliminary data.</text>
</comment>
<protein>
    <submittedName>
        <fullName evidence="1">Uncharacterized protein</fullName>
    </submittedName>
</protein>
<dbReference type="EMBL" id="MKWS01000001">
    <property type="protein sequence ID" value="RVD79884.1"/>
    <property type="molecule type" value="Genomic_DNA"/>
</dbReference>
<name>A0AA94ETX4_9PSED</name>
<evidence type="ECO:0000313" key="2">
    <source>
        <dbReference type="Proteomes" id="UP000288002"/>
    </source>
</evidence>
<evidence type="ECO:0000313" key="1">
    <source>
        <dbReference type="EMBL" id="RVD79884.1"/>
    </source>
</evidence>
<gene>
    <name evidence="1" type="ORF">A9HBioS_0408</name>
</gene>
<dbReference type="AlphaFoldDB" id="A0AA94ETX4"/>
<accession>A0AA94ETX4</accession>
<dbReference type="RefSeq" id="WP_127647471.1">
    <property type="nucleotide sequence ID" value="NZ_MKWS01000001.1"/>
</dbReference>
<sequence>MKPKKRYSASGYLRATIEDRTGTHEFTASEELEITEIAGQFKITAFMRDDIQTFRVIDLFFPKTLSNDGTKNEFSLNPSDDHKAQGRYSYFPGNVSLGSFEGLLTVHYDWKTAHMWGSFDYKLHDGDSDVEVNAGTFDLTGITVANLKGTGTFAGTLDSKPFVAEEVSIQRKQIVDDSYLEVVGRTAPSDSGLPDYAMIFLRINEPVTKLEHGLEDPNGEVHAECYMPLFGFFPAKSGKVIFESLPELNHVKGTIKGAFQQGQEQPREVDCTFDITNLPTQ</sequence>